<dbReference type="AlphaFoldDB" id="A0A8S2DPX4"/>
<evidence type="ECO:0000313" key="4">
    <source>
        <dbReference type="EMBL" id="CAF3739862.1"/>
    </source>
</evidence>
<dbReference type="PANTHER" id="PTHR47266">
    <property type="entry name" value="ENDONUCLEASE-RELATED"/>
    <property type="match status" value="1"/>
</dbReference>
<comment type="caution">
    <text evidence="3">The sequence shown here is derived from an EMBL/GenBank/DDBJ whole genome shotgun (WGS) entry which is preliminary data.</text>
</comment>
<dbReference type="Proteomes" id="UP000682733">
    <property type="component" value="Unassembled WGS sequence"/>
</dbReference>
<feature type="region of interest" description="Disordered" evidence="1">
    <location>
        <begin position="1"/>
        <end position="26"/>
    </location>
</feature>
<dbReference type="SUPFAM" id="SSF53098">
    <property type="entry name" value="Ribonuclease H-like"/>
    <property type="match status" value="1"/>
</dbReference>
<feature type="domain" description="Integrase zinc-binding" evidence="2">
    <location>
        <begin position="120"/>
        <end position="168"/>
    </location>
</feature>
<dbReference type="Gene3D" id="1.10.340.70">
    <property type="match status" value="1"/>
</dbReference>
<dbReference type="EMBL" id="CAJNOK010005311">
    <property type="protein sequence ID" value="CAF0968201.1"/>
    <property type="molecule type" value="Genomic_DNA"/>
</dbReference>
<sequence length="424" mass="47776">MSSVPSSSSSVQHSSPDSNTTLFPASTTASTSETKFYDDVEEYINSLQEKYCEKTVIKKHTCNKILKALSLEKGKCSDSLSTNFVYWCRQKFIIVKLANVDVVCCAKNRKPVCVYEVLFTVIKECHESISHGGRDKTLSEINSHYSWVPKVVVEIYLKSCVACQVRKPLKQPVVSKPIISLGVMTRLQIDLIDMRTRPDVISSAVVYRWILHCIDHFSKFTWSFPLENRSAGEVASKLRQLFFTFGPPHLHPQSQGCIERANGVLSIALGKWLDTNNSVNWSDGLLPVVYGINTRVSSTTKTTPYEIMFGQQQLPTPIECADVIVDEIVEQPTINETVTDDFDKQTENDNLTIGSSALTSNSLIIESPRHNDVRRKATENYLGTANKKRKAYDEHLYKLAEQYKKGDCLGVKKYYLDIMPPLHG</sequence>
<evidence type="ECO:0000313" key="3">
    <source>
        <dbReference type="EMBL" id="CAF0968201.1"/>
    </source>
</evidence>
<protein>
    <recommendedName>
        <fullName evidence="2">Integrase zinc-binding domain-containing protein</fullName>
    </recommendedName>
</protein>
<dbReference type="InterPro" id="IPR012337">
    <property type="entry name" value="RNaseH-like_sf"/>
</dbReference>
<dbReference type="EMBL" id="CAJOBA010005317">
    <property type="protein sequence ID" value="CAF3739862.1"/>
    <property type="molecule type" value="Genomic_DNA"/>
</dbReference>
<dbReference type="Pfam" id="PF17921">
    <property type="entry name" value="Integrase_H2C2"/>
    <property type="match status" value="1"/>
</dbReference>
<name>A0A8S2DPX4_9BILA</name>
<proteinExistence type="predicted"/>
<gene>
    <name evidence="3" type="ORF">OVA965_LOCUS12960</name>
    <name evidence="4" type="ORF">TMI583_LOCUS12964</name>
</gene>
<feature type="compositionally biased region" description="Low complexity" evidence="1">
    <location>
        <begin position="1"/>
        <end position="18"/>
    </location>
</feature>
<evidence type="ECO:0000313" key="5">
    <source>
        <dbReference type="Proteomes" id="UP000677228"/>
    </source>
</evidence>
<reference evidence="3" key="1">
    <citation type="submission" date="2021-02" db="EMBL/GenBank/DDBJ databases">
        <authorList>
            <person name="Nowell W R."/>
        </authorList>
    </citation>
    <scope>NUCLEOTIDE SEQUENCE</scope>
</reference>
<accession>A0A8S2DPX4</accession>
<evidence type="ECO:0000259" key="2">
    <source>
        <dbReference type="Pfam" id="PF17921"/>
    </source>
</evidence>
<dbReference type="InterPro" id="IPR036397">
    <property type="entry name" value="RNaseH_sf"/>
</dbReference>
<dbReference type="InterPro" id="IPR052160">
    <property type="entry name" value="Gypsy_RT_Integrase-like"/>
</dbReference>
<organism evidence="3 5">
    <name type="scientific">Didymodactylos carnosus</name>
    <dbReference type="NCBI Taxonomy" id="1234261"/>
    <lineage>
        <taxon>Eukaryota</taxon>
        <taxon>Metazoa</taxon>
        <taxon>Spiralia</taxon>
        <taxon>Gnathifera</taxon>
        <taxon>Rotifera</taxon>
        <taxon>Eurotatoria</taxon>
        <taxon>Bdelloidea</taxon>
        <taxon>Philodinida</taxon>
        <taxon>Philodinidae</taxon>
        <taxon>Didymodactylos</taxon>
    </lineage>
</organism>
<dbReference type="Gene3D" id="3.30.420.10">
    <property type="entry name" value="Ribonuclease H-like superfamily/Ribonuclease H"/>
    <property type="match status" value="2"/>
</dbReference>
<dbReference type="Proteomes" id="UP000677228">
    <property type="component" value="Unassembled WGS sequence"/>
</dbReference>
<dbReference type="GO" id="GO:0003676">
    <property type="term" value="F:nucleic acid binding"/>
    <property type="evidence" value="ECO:0007669"/>
    <property type="project" value="InterPro"/>
</dbReference>
<dbReference type="InterPro" id="IPR041588">
    <property type="entry name" value="Integrase_H2C2"/>
</dbReference>
<evidence type="ECO:0000256" key="1">
    <source>
        <dbReference type="SAM" id="MobiDB-lite"/>
    </source>
</evidence>